<dbReference type="InterPro" id="IPR001349">
    <property type="entry name" value="Cyt_c_oxidase_su6a"/>
</dbReference>
<dbReference type="Pfam" id="PF02046">
    <property type="entry name" value="COX6A"/>
    <property type="match status" value="1"/>
</dbReference>
<organism evidence="13 14">
    <name type="scientific">Panagrolaimus superbus</name>
    <dbReference type="NCBI Taxonomy" id="310955"/>
    <lineage>
        <taxon>Eukaryota</taxon>
        <taxon>Metazoa</taxon>
        <taxon>Ecdysozoa</taxon>
        <taxon>Nematoda</taxon>
        <taxon>Chromadorea</taxon>
        <taxon>Rhabditida</taxon>
        <taxon>Tylenchina</taxon>
        <taxon>Panagrolaimomorpha</taxon>
        <taxon>Panagrolaimoidea</taxon>
        <taxon>Panagrolaimidae</taxon>
        <taxon>Panagrolaimus</taxon>
    </lineage>
</organism>
<dbReference type="PANTHER" id="PTHR11504:SF0">
    <property type="entry name" value="CYTOCHROME C OXIDASE SUBUNIT"/>
    <property type="match status" value="1"/>
</dbReference>
<dbReference type="InterPro" id="IPR018507">
    <property type="entry name" value="Cyt_c_oxidase_su6a_CS"/>
</dbReference>
<dbReference type="InterPro" id="IPR036418">
    <property type="entry name" value="Cyt_c_oxidase_su6a_sf"/>
</dbReference>
<evidence type="ECO:0000256" key="7">
    <source>
        <dbReference type="ARBA" id="ARBA00022989"/>
    </source>
</evidence>
<sequence>MALNFPRLAVGAAVRRTGQVQATRNSSGSFYGSNNFDHFRKEYVGGLKPAEGTKETWKKIFWIASLPCLALTFWAAWADHSKHHAAPRREYVEYPYLNVRNKPFPWGDGNHSLFHNEAEQYVPGVGFEKERHHH</sequence>
<keyword evidence="8" id="KW-0560">Oxidoreductase</keyword>
<evidence type="ECO:0000256" key="5">
    <source>
        <dbReference type="ARBA" id="ARBA00022792"/>
    </source>
</evidence>
<evidence type="ECO:0000256" key="3">
    <source>
        <dbReference type="ARBA" id="ARBA00005553"/>
    </source>
</evidence>
<dbReference type="SUPFAM" id="SSF81411">
    <property type="entry name" value="Mitochondrial cytochrome c oxidase subunit VIa"/>
    <property type="match status" value="1"/>
</dbReference>
<keyword evidence="10 12" id="KW-0472">Membrane</keyword>
<keyword evidence="6" id="KW-0809">Transit peptide</keyword>
<keyword evidence="4" id="KW-0812">Transmembrane</keyword>
<dbReference type="AlphaFoldDB" id="A0A914YC12"/>
<comment type="similarity">
    <text evidence="3 11">Belongs to the cytochrome c oxidase subunit 6A family.</text>
</comment>
<reference evidence="14" key="1">
    <citation type="submission" date="2022-11" db="UniProtKB">
        <authorList>
            <consortium name="WormBaseParasite"/>
        </authorList>
    </citation>
    <scope>IDENTIFICATION</scope>
</reference>
<evidence type="ECO:0000256" key="4">
    <source>
        <dbReference type="ARBA" id="ARBA00022692"/>
    </source>
</evidence>
<keyword evidence="9 12" id="KW-0496">Mitochondrion</keyword>
<dbReference type="GO" id="GO:0016491">
    <property type="term" value="F:oxidoreductase activity"/>
    <property type="evidence" value="ECO:0007669"/>
    <property type="project" value="UniProtKB-KW"/>
</dbReference>
<dbReference type="GO" id="GO:0005743">
    <property type="term" value="C:mitochondrial inner membrane"/>
    <property type="evidence" value="ECO:0007669"/>
    <property type="project" value="UniProtKB-SubCell"/>
</dbReference>
<proteinExistence type="inferred from homology"/>
<evidence type="ECO:0000256" key="11">
    <source>
        <dbReference type="RuleBase" id="RU004396"/>
    </source>
</evidence>
<dbReference type="Proteomes" id="UP000887577">
    <property type="component" value="Unplaced"/>
</dbReference>
<evidence type="ECO:0000256" key="12">
    <source>
        <dbReference type="RuleBase" id="RU004397"/>
    </source>
</evidence>
<dbReference type="GO" id="GO:0006123">
    <property type="term" value="P:mitochondrial electron transport, cytochrome c to oxygen"/>
    <property type="evidence" value="ECO:0007669"/>
    <property type="project" value="TreeGrafter"/>
</dbReference>
<comment type="pathway">
    <text evidence="2">Energy metabolism; oxidative phosphorylation.</text>
</comment>
<evidence type="ECO:0000256" key="8">
    <source>
        <dbReference type="ARBA" id="ARBA00023002"/>
    </source>
</evidence>
<keyword evidence="13" id="KW-1185">Reference proteome</keyword>
<dbReference type="FunFam" id="4.10.95.10:FF:000003">
    <property type="entry name" value="Cytochrome c oxidase subunit 6A, mitochondrial"/>
    <property type="match status" value="1"/>
</dbReference>
<dbReference type="PANTHER" id="PTHR11504">
    <property type="entry name" value="CYTOCHROME C OXIDASE POLYPEPTIDE VIA"/>
    <property type="match status" value="1"/>
</dbReference>
<comment type="subcellular location">
    <subcellularLocation>
        <location evidence="1">Mitochondrion inner membrane</location>
        <topology evidence="1">Single-pass membrane protein</topology>
    </subcellularLocation>
</comment>
<accession>A0A914YC12</accession>
<evidence type="ECO:0000313" key="13">
    <source>
        <dbReference type="Proteomes" id="UP000887577"/>
    </source>
</evidence>
<evidence type="ECO:0000256" key="6">
    <source>
        <dbReference type="ARBA" id="ARBA00022946"/>
    </source>
</evidence>
<evidence type="ECO:0000313" key="14">
    <source>
        <dbReference type="WBParaSite" id="PSU_v2.g15015.t1"/>
    </source>
</evidence>
<protein>
    <recommendedName>
        <fullName evidence="12">Cytochrome c oxidase subunit</fullName>
    </recommendedName>
    <alternativeName>
        <fullName evidence="12">Cytochrome c oxidase polypeptide VIa</fullName>
    </alternativeName>
</protein>
<evidence type="ECO:0000256" key="10">
    <source>
        <dbReference type="ARBA" id="ARBA00023136"/>
    </source>
</evidence>
<name>A0A914YC12_9BILA</name>
<evidence type="ECO:0000256" key="9">
    <source>
        <dbReference type="ARBA" id="ARBA00023128"/>
    </source>
</evidence>
<evidence type="ECO:0000256" key="2">
    <source>
        <dbReference type="ARBA" id="ARBA00004673"/>
    </source>
</evidence>
<keyword evidence="5 12" id="KW-0999">Mitochondrion inner membrane</keyword>
<evidence type="ECO:0000256" key="1">
    <source>
        <dbReference type="ARBA" id="ARBA00004434"/>
    </source>
</evidence>
<dbReference type="GO" id="GO:0030234">
    <property type="term" value="F:enzyme regulator activity"/>
    <property type="evidence" value="ECO:0007669"/>
    <property type="project" value="TreeGrafter"/>
</dbReference>
<dbReference type="PROSITE" id="PS01329">
    <property type="entry name" value="COX6A"/>
    <property type="match status" value="1"/>
</dbReference>
<dbReference type="Gene3D" id="4.10.95.10">
    <property type="entry name" value="Cytochrome c oxidase, subunit VIa"/>
    <property type="match status" value="1"/>
</dbReference>
<dbReference type="WBParaSite" id="PSU_v2.g15015.t1">
    <property type="protein sequence ID" value="PSU_v2.g15015.t1"/>
    <property type="gene ID" value="PSU_v2.g15015"/>
</dbReference>
<keyword evidence="7" id="KW-1133">Transmembrane helix</keyword>